<feature type="domain" description="HTH lysR-type" evidence="5">
    <location>
        <begin position="1"/>
        <end position="58"/>
    </location>
</feature>
<dbReference type="Gene3D" id="3.40.190.290">
    <property type="match status" value="1"/>
</dbReference>
<dbReference type="CDD" id="cd05466">
    <property type="entry name" value="PBP2_LTTR_substrate"/>
    <property type="match status" value="1"/>
</dbReference>
<keyword evidence="4" id="KW-0804">Transcription</keyword>
<dbReference type="Pfam" id="PF03466">
    <property type="entry name" value="LysR_substrate"/>
    <property type="match status" value="1"/>
</dbReference>
<dbReference type="PROSITE" id="PS50931">
    <property type="entry name" value="HTH_LYSR"/>
    <property type="match status" value="1"/>
</dbReference>
<comment type="caution">
    <text evidence="6">The sequence shown here is derived from an EMBL/GenBank/DDBJ whole genome shotgun (WGS) entry which is preliminary data.</text>
</comment>
<proteinExistence type="inferred from homology"/>
<dbReference type="InterPro" id="IPR036390">
    <property type="entry name" value="WH_DNA-bd_sf"/>
</dbReference>
<keyword evidence="3" id="KW-0238">DNA-binding</keyword>
<evidence type="ECO:0000256" key="2">
    <source>
        <dbReference type="ARBA" id="ARBA00023015"/>
    </source>
</evidence>
<gene>
    <name evidence="6" type="ORF">ACFODX_15295</name>
</gene>
<reference evidence="7" key="1">
    <citation type="journal article" date="2019" name="Int. J. Syst. Evol. Microbiol.">
        <title>The Global Catalogue of Microorganisms (GCM) 10K type strain sequencing project: providing services to taxonomists for standard genome sequencing and annotation.</title>
        <authorList>
            <consortium name="The Broad Institute Genomics Platform"/>
            <consortium name="The Broad Institute Genome Sequencing Center for Infectious Disease"/>
            <person name="Wu L."/>
            <person name="Ma J."/>
        </authorList>
    </citation>
    <scope>NUCLEOTIDE SEQUENCE [LARGE SCALE GENOMIC DNA]</scope>
    <source>
        <strain evidence="7">KCTC 52237</strain>
    </source>
</reference>
<dbReference type="InterPro" id="IPR005119">
    <property type="entry name" value="LysR_subst-bd"/>
</dbReference>
<dbReference type="Proteomes" id="UP001595555">
    <property type="component" value="Unassembled WGS sequence"/>
</dbReference>
<evidence type="ECO:0000256" key="3">
    <source>
        <dbReference type="ARBA" id="ARBA00023125"/>
    </source>
</evidence>
<evidence type="ECO:0000313" key="7">
    <source>
        <dbReference type="Proteomes" id="UP001595555"/>
    </source>
</evidence>
<sequence>MDTQHLQAFVAIAESGSFSAAAERMHLTQPAISKRIALLEEQLGTHLFDRIGRQVALTQAGQVLLSKARLILNEVIAAQRAIADLNGQVDGSLSIATSHHLGLHYLPPFLRAFSVRYPKVKFDLHFLDSEQAYHEILQGKFDLALITLALEQDPRLQSHHLWDDQLLFVAAPSHPLAAQQNLQLADLSQHSAVMPDTSTYTTQLINQLFESQGAMLTIGMVSNHLDTIKMLLSIGLGWGLLPKRILNSELVVLDVKHDPIKRPLGCIHHKQRSLNNAARVFLELLQEPHIKT</sequence>
<name>A0ABV7FM77_9GAMM</name>
<dbReference type="SUPFAM" id="SSF53850">
    <property type="entry name" value="Periplasmic binding protein-like II"/>
    <property type="match status" value="1"/>
</dbReference>
<evidence type="ECO:0000256" key="4">
    <source>
        <dbReference type="ARBA" id="ARBA00023163"/>
    </source>
</evidence>
<accession>A0ABV7FM77</accession>
<protein>
    <submittedName>
        <fullName evidence="6">LysR family transcriptional regulator</fullName>
    </submittedName>
</protein>
<dbReference type="PRINTS" id="PR00039">
    <property type="entry name" value="HTHLYSR"/>
</dbReference>
<dbReference type="EMBL" id="JBHRTF010000006">
    <property type="protein sequence ID" value="MFC3116933.1"/>
    <property type="molecule type" value="Genomic_DNA"/>
</dbReference>
<keyword evidence="7" id="KW-1185">Reference proteome</keyword>
<comment type="similarity">
    <text evidence="1">Belongs to the LysR transcriptional regulatory family.</text>
</comment>
<dbReference type="SUPFAM" id="SSF46785">
    <property type="entry name" value="Winged helix' DNA-binding domain"/>
    <property type="match status" value="1"/>
</dbReference>
<dbReference type="InterPro" id="IPR036388">
    <property type="entry name" value="WH-like_DNA-bd_sf"/>
</dbReference>
<dbReference type="RefSeq" id="WP_378120716.1">
    <property type="nucleotide sequence ID" value="NZ_JBHRTF010000006.1"/>
</dbReference>
<evidence type="ECO:0000256" key="1">
    <source>
        <dbReference type="ARBA" id="ARBA00009437"/>
    </source>
</evidence>
<dbReference type="InterPro" id="IPR000847">
    <property type="entry name" value="LysR_HTH_N"/>
</dbReference>
<dbReference type="PANTHER" id="PTHR30126:SF81">
    <property type="entry name" value="HTH-TYPE TRANSCRIPTIONAL REGULATOR ILVY"/>
    <property type="match status" value="1"/>
</dbReference>
<evidence type="ECO:0000259" key="5">
    <source>
        <dbReference type="PROSITE" id="PS50931"/>
    </source>
</evidence>
<organism evidence="6 7">
    <name type="scientific">Cellvibrio fontiphilus</name>
    <dbReference type="NCBI Taxonomy" id="1815559"/>
    <lineage>
        <taxon>Bacteria</taxon>
        <taxon>Pseudomonadati</taxon>
        <taxon>Pseudomonadota</taxon>
        <taxon>Gammaproteobacteria</taxon>
        <taxon>Cellvibrionales</taxon>
        <taxon>Cellvibrionaceae</taxon>
        <taxon>Cellvibrio</taxon>
    </lineage>
</organism>
<dbReference type="Pfam" id="PF00126">
    <property type="entry name" value="HTH_1"/>
    <property type="match status" value="1"/>
</dbReference>
<dbReference type="PANTHER" id="PTHR30126">
    <property type="entry name" value="HTH-TYPE TRANSCRIPTIONAL REGULATOR"/>
    <property type="match status" value="1"/>
</dbReference>
<dbReference type="Gene3D" id="1.10.10.10">
    <property type="entry name" value="Winged helix-like DNA-binding domain superfamily/Winged helix DNA-binding domain"/>
    <property type="match status" value="1"/>
</dbReference>
<evidence type="ECO:0000313" key="6">
    <source>
        <dbReference type="EMBL" id="MFC3116933.1"/>
    </source>
</evidence>
<keyword evidence="2" id="KW-0805">Transcription regulation</keyword>